<evidence type="ECO:0000313" key="1">
    <source>
        <dbReference type="EMBL" id="CDW40992.1"/>
    </source>
</evidence>
<name>A0A0K2USX4_LEPSM</name>
<protein>
    <submittedName>
        <fullName evidence="1">Uncharacterized protein</fullName>
    </submittedName>
</protein>
<dbReference type="EMBL" id="HACA01023631">
    <property type="protein sequence ID" value="CDW40992.1"/>
    <property type="molecule type" value="Transcribed_RNA"/>
</dbReference>
<accession>A0A0K2USX4</accession>
<reference evidence="1" key="1">
    <citation type="submission" date="2014-05" db="EMBL/GenBank/DDBJ databases">
        <authorList>
            <person name="Chronopoulou M."/>
        </authorList>
    </citation>
    <scope>NUCLEOTIDE SEQUENCE</scope>
    <source>
        <tissue evidence="1">Whole organism</tissue>
    </source>
</reference>
<organism evidence="1">
    <name type="scientific">Lepeophtheirus salmonis</name>
    <name type="common">Salmon louse</name>
    <name type="synonym">Caligus salmonis</name>
    <dbReference type="NCBI Taxonomy" id="72036"/>
    <lineage>
        <taxon>Eukaryota</taxon>
        <taxon>Metazoa</taxon>
        <taxon>Ecdysozoa</taxon>
        <taxon>Arthropoda</taxon>
        <taxon>Crustacea</taxon>
        <taxon>Multicrustacea</taxon>
        <taxon>Hexanauplia</taxon>
        <taxon>Copepoda</taxon>
        <taxon>Siphonostomatoida</taxon>
        <taxon>Caligidae</taxon>
        <taxon>Lepeophtheirus</taxon>
    </lineage>
</organism>
<feature type="non-terminal residue" evidence="1">
    <location>
        <position position="1"/>
    </location>
</feature>
<proteinExistence type="predicted"/>
<dbReference type="AlphaFoldDB" id="A0A0K2USX4"/>
<sequence>SVKKTRKIWKLKIVLSCSKSRKGGKDCGYTPCLEFSLP</sequence>